<evidence type="ECO:0000259" key="1">
    <source>
        <dbReference type="Pfam" id="PF05499"/>
    </source>
</evidence>
<accession>A6K5N1</accession>
<feature type="domain" description="DNA methyltransferase 1-associated 1" evidence="1">
    <location>
        <begin position="1"/>
        <end position="70"/>
    </location>
</feature>
<dbReference type="GO" id="GO:0005634">
    <property type="term" value="C:nucleus"/>
    <property type="evidence" value="ECO:0007669"/>
    <property type="project" value="InterPro"/>
</dbReference>
<dbReference type="GO" id="GO:0045892">
    <property type="term" value="P:negative regulation of DNA-templated transcription"/>
    <property type="evidence" value="ECO:0007669"/>
    <property type="project" value="InterPro"/>
</dbReference>
<reference evidence="2 3" key="1">
    <citation type="submission" date="2005-09" db="EMBL/GenBank/DDBJ databases">
        <authorList>
            <person name="Mural R.J."/>
            <person name="Li P.W."/>
            <person name="Adams M.D."/>
            <person name="Amanatides P.G."/>
            <person name="Baden-Tillson H."/>
            <person name="Barnstead M."/>
            <person name="Chin S.H."/>
            <person name="Dew I."/>
            <person name="Evans C.A."/>
            <person name="Ferriera S."/>
            <person name="Flanigan M."/>
            <person name="Fosler C."/>
            <person name="Glodek A."/>
            <person name="Gu Z."/>
            <person name="Holt R.A."/>
            <person name="Jennings D."/>
            <person name="Kraft C.L."/>
            <person name="Lu F."/>
            <person name="Nguyen T."/>
            <person name="Nusskern D.R."/>
            <person name="Pfannkoch C.M."/>
            <person name="Sitter C."/>
            <person name="Sutton G.G."/>
            <person name="Venter J.C."/>
            <person name="Wang Z."/>
            <person name="Woodage T."/>
            <person name="Zheng X.H."/>
            <person name="Zhong F."/>
        </authorList>
    </citation>
    <scope>NUCLEOTIDE SEQUENCE [LARGE SCALE GENOMIC DNA]</scope>
    <source>
        <strain>BN</strain>
        <strain evidence="3">Sprague-Dawley</strain>
    </source>
</reference>
<name>A6K5N1_RAT</name>
<dbReference type="EMBL" id="CH474021">
    <property type="protein sequence ID" value="EDL75169.1"/>
    <property type="molecule type" value="Genomic_DNA"/>
</dbReference>
<dbReference type="AlphaFoldDB" id="A6K5N1"/>
<gene>
    <name evidence="2" type="ORF">rCG_20570</name>
</gene>
<organism evidence="2 3">
    <name type="scientific">Rattus norvegicus</name>
    <name type="common">Rat</name>
    <dbReference type="NCBI Taxonomy" id="10116"/>
    <lineage>
        <taxon>Eukaryota</taxon>
        <taxon>Metazoa</taxon>
        <taxon>Chordata</taxon>
        <taxon>Craniata</taxon>
        <taxon>Vertebrata</taxon>
        <taxon>Euteleostomi</taxon>
        <taxon>Mammalia</taxon>
        <taxon>Eutheria</taxon>
        <taxon>Euarchontoglires</taxon>
        <taxon>Glires</taxon>
        <taxon>Rodentia</taxon>
        <taxon>Myomorpha</taxon>
        <taxon>Muroidea</taxon>
        <taxon>Muridae</taxon>
        <taxon>Murinae</taxon>
        <taxon>Rattus</taxon>
    </lineage>
</organism>
<protein>
    <submittedName>
        <fullName evidence="2">RCG20570</fullName>
    </submittedName>
</protein>
<dbReference type="Pfam" id="PF05499">
    <property type="entry name" value="DMAP1"/>
    <property type="match status" value="1"/>
</dbReference>
<proteinExistence type="predicted"/>
<sequence>MKLPISMGQKIKVLEFGVDLSPTPREEMVHMFNELWSDQVLFSRLKQVCANCGYELQMLLHQHEALAQAGVLGPCHSSSGINPGFC</sequence>
<evidence type="ECO:0000313" key="3">
    <source>
        <dbReference type="Proteomes" id="UP000234681"/>
    </source>
</evidence>
<evidence type="ECO:0000313" key="2">
    <source>
        <dbReference type="EMBL" id="EDL75169.1"/>
    </source>
</evidence>
<dbReference type="Proteomes" id="UP000234681">
    <property type="component" value="Chromosome 18"/>
</dbReference>
<dbReference type="InterPro" id="IPR008468">
    <property type="entry name" value="DMAP1"/>
</dbReference>